<dbReference type="Proteomes" id="UP000011083">
    <property type="component" value="Unassembled WGS sequence"/>
</dbReference>
<dbReference type="InterPro" id="IPR029063">
    <property type="entry name" value="SAM-dependent_MTases_sf"/>
</dbReference>
<sequence length="420" mass="47670">MTTPKHKLFVTCGRGCESYLVAELAALGLGSQVTPAFRGAFINDLPRGVSLMEAIFKVNYQSHLAMRVLLPLRSFEVREKMDLYEQIKSVDWRPYIPAGRTFAIVAKVDHPHFTNTHYAAQLCKDAIVDQYRERSVERPDVNAQNPDVQVQVFVHEGQGTVNMDTSVLPLHMRGYRRESVEAPMRETLAAHMLHMAGIPQHFRFFNEAEAKESLVLSDPMCGSGTILAEAALMATQTPAAFLREKWGFTHLPDFSKKAWDDFKREQFLKRRPLSKRIVISGTDIDPKAAQAASQTLRRLGFNVVENESQMHKTTREDVLGDVLIRREDFRQWAPASPELRPTVVMTNAPYGQRIGGEATNLRPLYRSLGDFMKQKTRKPATGWVLTGDLQLSREVGLQAKRRHILYNGGIECRLLEYDLF</sequence>
<dbReference type="GO" id="GO:0003723">
    <property type="term" value="F:RNA binding"/>
    <property type="evidence" value="ECO:0007669"/>
    <property type="project" value="UniProtKB-UniRule"/>
</dbReference>
<dbReference type="OrthoDB" id="416496at2759"/>
<dbReference type="GO" id="GO:0008990">
    <property type="term" value="F:rRNA (guanine-N2-)-methyltransferase activity"/>
    <property type="evidence" value="ECO:0007669"/>
    <property type="project" value="TreeGrafter"/>
</dbReference>
<evidence type="ECO:0000256" key="1">
    <source>
        <dbReference type="ARBA" id="ARBA00022603"/>
    </source>
</evidence>
<feature type="domain" description="THUMP" evidence="3">
    <location>
        <begin position="54"/>
        <end position="165"/>
    </location>
</feature>
<dbReference type="RefSeq" id="XP_004333396.1">
    <property type="nucleotide sequence ID" value="XM_004333348.1"/>
</dbReference>
<dbReference type="AlphaFoldDB" id="L8GF67"/>
<dbReference type="Gene3D" id="3.30.2130.30">
    <property type="match status" value="1"/>
</dbReference>
<evidence type="ECO:0000313" key="4">
    <source>
        <dbReference type="EMBL" id="ELR11383.1"/>
    </source>
</evidence>
<dbReference type="VEuPathDB" id="AmoebaDB:ACA1_135620"/>
<dbReference type="CDD" id="cd11715">
    <property type="entry name" value="THUMP_AdoMetMT"/>
    <property type="match status" value="1"/>
</dbReference>
<name>L8GF67_ACACF</name>
<dbReference type="PANTHER" id="PTHR47313:SF1">
    <property type="entry name" value="RIBOSOMAL RNA LARGE SUBUNIT METHYLTRANSFERASE K_L"/>
    <property type="match status" value="1"/>
</dbReference>
<organism evidence="4 5">
    <name type="scientific">Acanthamoeba castellanii (strain ATCC 30010 / Neff)</name>
    <dbReference type="NCBI Taxonomy" id="1257118"/>
    <lineage>
        <taxon>Eukaryota</taxon>
        <taxon>Amoebozoa</taxon>
        <taxon>Discosea</taxon>
        <taxon>Longamoebia</taxon>
        <taxon>Centramoebida</taxon>
        <taxon>Acanthamoebidae</taxon>
        <taxon>Acanthamoeba</taxon>
    </lineage>
</organism>
<evidence type="ECO:0000259" key="3">
    <source>
        <dbReference type="PROSITE" id="PS51165"/>
    </source>
</evidence>
<protein>
    <submittedName>
        <fullName evidence="4">23S rRNA methyltransferase, putative</fullName>
    </submittedName>
</protein>
<dbReference type="KEGG" id="acan:ACA1_135620"/>
<reference evidence="4 5" key="1">
    <citation type="journal article" date="2013" name="Genome Biol.">
        <title>Genome of Acanthamoeba castellanii highlights extensive lateral gene transfer and early evolution of tyrosine kinase signaling.</title>
        <authorList>
            <person name="Clarke M."/>
            <person name="Lohan A.J."/>
            <person name="Liu B."/>
            <person name="Lagkouvardos I."/>
            <person name="Roy S."/>
            <person name="Zafar N."/>
            <person name="Bertelli C."/>
            <person name="Schilde C."/>
            <person name="Kianianmomeni A."/>
            <person name="Burglin T.R."/>
            <person name="Frech C."/>
            <person name="Turcotte B."/>
            <person name="Kopec K.O."/>
            <person name="Synnott J.M."/>
            <person name="Choo C."/>
            <person name="Paponov I."/>
            <person name="Finkler A."/>
            <person name="Soon Heng Tan C."/>
            <person name="Hutchins A.P."/>
            <person name="Weinmeier T."/>
            <person name="Rattei T."/>
            <person name="Chu J.S."/>
            <person name="Gimenez G."/>
            <person name="Irimia M."/>
            <person name="Rigden D.J."/>
            <person name="Fitzpatrick D.A."/>
            <person name="Lorenzo-Morales J."/>
            <person name="Bateman A."/>
            <person name="Chiu C.H."/>
            <person name="Tang P."/>
            <person name="Hegemann P."/>
            <person name="Fromm H."/>
            <person name="Raoult D."/>
            <person name="Greub G."/>
            <person name="Miranda-Saavedra D."/>
            <person name="Chen N."/>
            <person name="Nash P."/>
            <person name="Ginger M.L."/>
            <person name="Horn M."/>
            <person name="Schaap P."/>
            <person name="Caler L."/>
            <person name="Loftus B."/>
        </authorList>
    </citation>
    <scope>NUCLEOTIDE SEQUENCE [LARGE SCALE GENOMIC DNA]</scope>
    <source>
        <strain evidence="4 5">Neff</strain>
    </source>
</reference>
<dbReference type="Pfam" id="PF02926">
    <property type="entry name" value="THUMP"/>
    <property type="match status" value="1"/>
</dbReference>
<keyword evidence="5" id="KW-1185">Reference proteome</keyword>
<dbReference type="GeneID" id="14911833"/>
<accession>L8GF67</accession>
<dbReference type="PANTHER" id="PTHR47313">
    <property type="entry name" value="RIBOSOMAL RNA LARGE SUBUNIT METHYLTRANSFERASE K/L"/>
    <property type="match status" value="1"/>
</dbReference>
<evidence type="ECO:0000313" key="5">
    <source>
        <dbReference type="Proteomes" id="UP000011083"/>
    </source>
</evidence>
<dbReference type="Gene3D" id="3.40.50.150">
    <property type="entry name" value="Vaccinia Virus protein VP39"/>
    <property type="match status" value="1"/>
</dbReference>
<evidence type="ECO:0000256" key="2">
    <source>
        <dbReference type="PROSITE-ProRule" id="PRU00529"/>
    </source>
</evidence>
<keyword evidence="1 4" id="KW-0489">Methyltransferase</keyword>
<keyword evidence="4" id="KW-0808">Transferase</keyword>
<dbReference type="InterPro" id="IPR004114">
    <property type="entry name" value="THUMP_dom"/>
</dbReference>
<gene>
    <name evidence="4" type="ORF">ACA1_135620</name>
</gene>
<dbReference type="SUPFAM" id="SSF53335">
    <property type="entry name" value="S-adenosyl-L-methionine-dependent methyltransferases"/>
    <property type="match status" value="1"/>
</dbReference>
<dbReference type="EMBL" id="KB008153">
    <property type="protein sequence ID" value="ELR11383.1"/>
    <property type="molecule type" value="Genomic_DNA"/>
</dbReference>
<dbReference type="InterPro" id="IPR000241">
    <property type="entry name" value="RlmKL-like_Mtase"/>
</dbReference>
<proteinExistence type="predicted"/>
<dbReference type="OMA" id="MIACNIP"/>
<dbReference type="SMART" id="SM00981">
    <property type="entry name" value="THUMP"/>
    <property type="match status" value="1"/>
</dbReference>
<dbReference type="STRING" id="1257118.L8GF67"/>
<keyword evidence="2" id="KW-0694">RNA-binding</keyword>
<dbReference type="Pfam" id="PF01170">
    <property type="entry name" value="UPF0020"/>
    <property type="match status" value="1"/>
</dbReference>
<dbReference type="GO" id="GO:0043527">
    <property type="term" value="C:tRNA methyltransferase complex"/>
    <property type="evidence" value="ECO:0007669"/>
    <property type="project" value="UniProtKB-ARBA"/>
</dbReference>
<dbReference type="GO" id="GO:0070043">
    <property type="term" value="F:rRNA (guanine-N7-)-methyltransferase activity"/>
    <property type="evidence" value="ECO:0007669"/>
    <property type="project" value="TreeGrafter"/>
</dbReference>
<dbReference type="PROSITE" id="PS51165">
    <property type="entry name" value="THUMP"/>
    <property type="match status" value="1"/>
</dbReference>